<sequence length="471" mass="50399">MTVNDSGIAHPVTDTKFRGLQWRMLLATMFCYAFFYTGRQTFGFAIPGIEAELGLSKEVLGAISGLLLWTYAIGQMINGNIVDKIGGRRVMTAGSVLSTILNWATSFAVGPFTLGAAWAANGYAQAMGWTAGGRVISNWWPPSERGRSFGFYTFAGGVASVVAYLTSTVVVDVLHLDWEWIFRVPVLLMFVGGIVFFLVARESPASAKIVPPEHFVEELAVEHDAVTRGRVTRSRSATGRVTRDTATEGKTDRPEGEPPEQSSLSESSLSRYIRVLSNPRIWSTGIAIGFLNAARYGLLTWVPVYFLTTTVGGRGGGSVNPIWTSVALPTGMAVGALVNGEISDRLFGSRRDLPIVVFTGIGAIAAITMYAAPLGLTAGMMVLFLTGFFVYGPQSSFWALTVDISGMEIAGTAIGVVNFFAYLFAGAVSPIIGYVMDVTGQTAYIFPIVAGCCVLSAAVTLTIRHRPQSGV</sequence>
<evidence type="ECO:0000256" key="1">
    <source>
        <dbReference type="ARBA" id="ARBA00004651"/>
    </source>
</evidence>
<feature type="transmembrane region" description="Helical" evidence="6">
    <location>
        <begin position="20"/>
        <end position="38"/>
    </location>
</feature>
<dbReference type="GO" id="GO:0061513">
    <property type="term" value="F:glucose 6-phosphate:phosphate antiporter activity"/>
    <property type="evidence" value="ECO:0007669"/>
    <property type="project" value="TreeGrafter"/>
</dbReference>
<feature type="transmembrane region" description="Helical" evidence="6">
    <location>
        <begin position="442"/>
        <end position="463"/>
    </location>
</feature>
<accession>A0A3S3BMJ0</accession>
<protein>
    <submittedName>
        <fullName evidence="8">MFS transporter</fullName>
    </submittedName>
</protein>
<proteinExistence type="predicted"/>
<dbReference type="PANTHER" id="PTHR43826:SF7">
    <property type="entry name" value="PROTEIN UHPC, PUTATIVE-RELATED"/>
    <property type="match status" value="1"/>
</dbReference>
<name>A0A3S3BMJ0_9NOCA</name>
<keyword evidence="3 6" id="KW-1133">Transmembrane helix</keyword>
<feature type="transmembrane region" description="Helical" evidence="6">
    <location>
        <begin position="149"/>
        <end position="174"/>
    </location>
</feature>
<evidence type="ECO:0000256" key="2">
    <source>
        <dbReference type="ARBA" id="ARBA00022692"/>
    </source>
</evidence>
<feature type="transmembrane region" description="Helical" evidence="6">
    <location>
        <begin position="59"/>
        <end position="77"/>
    </location>
</feature>
<feature type="compositionally biased region" description="Basic and acidic residues" evidence="5">
    <location>
        <begin position="241"/>
        <end position="256"/>
    </location>
</feature>
<evidence type="ECO:0000256" key="6">
    <source>
        <dbReference type="SAM" id="Phobius"/>
    </source>
</evidence>
<dbReference type="InterPro" id="IPR036259">
    <property type="entry name" value="MFS_trans_sf"/>
</dbReference>
<feature type="transmembrane region" description="Helical" evidence="6">
    <location>
        <begin position="352"/>
        <end position="372"/>
    </location>
</feature>
<dbReference type="InterPro" id="IPR020846">
    <property type="entry name" value="MFS_dom"/>
</dbReference>
<feature type="domain" description="Major facilitator superfamily (MFS) profile" evidence="7">
    <location>
        <begin position="24"/>
        <end position="468"/>
    </location>
</feature>
<dbReference type="OrthoDB" id="8596007at2"/>
<reference evidence="8 9" key="1">
    <citation type="submission" date="2018-11" db="EMBL/GenBank/DDBJ databases">
        <title>Rhodococcus spongicola sp. nov. and Rhodococcus xishaensis sp. nov. from marine sponges.</title>
        <authorList>
            <person name="Li L."/>
            <person name="Lin H.W."/>
        </authorList>
    </citation>
    <scope>NUCLEOTIDE SEQUENCE [LARGE SCALE GENOMIC DNA]</scope>
    <source>
        <strain evidence="8 9">LHW50502</strain>
    </source>
</reference>
<evidence type="ECO:0000256" key="3">
    <source>
        <dbReference type="ARBA" id="ARBA00022989"/>
    </source>
</evidence>
<evidence type="ECO:0000256" key="4">
    <source>
        <dbReference type="ARBA" id="ARBA00023136"/>
    </source>
</evidence>
<evidence type="ECO:0000313" key="9">
    <source>
        <dbReference type="Proteomes" id="UP000284333"/>
    </source>
</evidence>
<feature type="transmembrane region" description="Helical" evidence="6">
    <location>
        <begin position="281"/>
        <end position="302"/>
    </location>
</feature>
<dbReference type="EMBL" id="RKLN01000002">
    <property type="protein sequence ID" value="RVW04764.1"/>
    <property type="molecule type" value="Genomic_DNA"/>
</dbReference>
<feature type="transmembrane region" description="Helical" evidence="6">
    <location>
        <begin position="412"/>
        <end position="436"/>
    </location>
</feature>
<dbReference type="RefSeq" id="WP_127946479.1">
    <property type="nucleotide sequence ID" value="NZ_RKLN01000002.1"/>
</dbReference>
<dbReference type="AlphaFoldDB" id="A0A3S3BMJ0"/>
<dbReference type="PIRSF" id="PIRSF002808">
    <property type="entry name" value="Hexose_phosphate_transp"/>
    <property type="match status" value="1"/>
</dbReference>
<evidence type="ECO:0000256" key="5">
    <source>
        <dbReference type="SAM" id="MobiDB-lite"/>
    </source>
</evidence>
<dbReference type="InterPro" id="IPR051337">
    <property type="entry name" value="OPA_Antiporter"/>
</dbReference>
<dbReference type="SUPFAM" id="SSF103473">
    <property type="entry name" value="MFS general substrate transporter"/>
    <property type="match status" value="1"/>
</dbReference>
<dbReference type="Proteomes" id="UP000284333">
    <property type="component" value="Unassembled WGS sequence"/>
</dbReference>
<comment type="caution">
    <text evidence="8">The sequence shown here is derived from an EMBL/GenBank/DDBJ whole genome shotgun (WGS) entry which is preliminary data.</text>
</comment>
<dbReference type="InterPro" id="IPR000849">
    <property type="entry name" value="Sugar_P_transporter"/>
</dbReference>
<feature type="region of interest" description="Disordered" evidence="5">
    <location>
        <begin position="230"/>
        <end position="265"/>
    </location>
</feature>
<dbReference type="InterPro" id="IPR011701">
    <property type="entry name" value="MFS"/>
</dbReference>
<gene>
    <name evidence="8" type="ORF">EF834_07055</name>
</gene>
<keyword evidence="4 6" id="KW-0472">Membrane</keyword>
<feature type="transmembrane region" description="Helical" evidence="6">
    <location>
        <begin position="180"/>
        <end position="200"/>
    </location>
</feature>
<comment type="subcellular location">
    <subcellularLocation>
        <location evidence="1">Cell membrane</location>
        <topology evidence="1">Multi-pass membrane protein</topology>
    </subcellularLocation>
</comment>
<dbReference type="Gene3D" id="1.20.1250.20">
    <property type="entry name" value="MFS general substrate transporter like domains"/>
    <property type="match status" value="2"/>
</dbReference>
<keyword evidence="2 6" id="KW-0812">Transmembrane</keyword>
<dbReference type="GO" id="GO:0005886">
    <property type="term" value="C:plasma membrane"/>
    <property type="evidence" value="ECO:0007669"/>
    <property type="project" value="UniProtKB-SubCell"/>
</dbReference>
<feature type="transmembrane region" description="Helical" evidence="6">
    <location>
        <begin position="322"/>
        <end position="340"/>
    </location>
</feature>
<dbReference type="PROSITE" id="PS50850">
    <property type="entry name" value="MFS"/>
    <property type="match status" value="1"/>
</dbReference>
<dbReference type="PANTHER" id="PTHR43826">
    <property type="entry name" value="GLUCOSE-6-PHOSPHATE EXCHANGER SLC37A4"/>
    <property type="match status" value="1"/>
</dbReference>
<keyword evidence="9" id="KW-1185">Reference proteome</keyword>
<feature type="transmembrane region" description="Helical" evidence="6">
    <location>
        <begin position="97"/>
        <end position="120"/>
    </location>
</feature>
<dbReference type="Pfam" id="PF07690">
    <property type="entry name" value="MFS_1"/>
    <property type="match status" value="1"/>
</dbReference>
<dbReference type="GO" id="GO:0035435">
    <property type="term" value="P:phosphate ion transmembrane transport"/>
    <property type="evidence" value="ECO:0007669"/>
    <property type="project" value="TreeGrafter"/>
</dbReference>
<feature type="transmembrane region" description="Helical" evidence="6">
    <location>
        <begin position="378"/>
        <end position="400"/>
    </location>
</feature>
<organism evidence="8 9">
    <name type="scientific">Rhodococcus spongiicola</name>
    <dbReference type="NCBI Taxonomy" id="2487352"/>
    <lineage>
        <taxon>Bacteria</taxon>
        <taxon>Bacillati</taxon>
        <taxon>Actinomycetota</taxon>
        <taxon>Actinomycetes</taxon>
        <taxon>Mycobacteriales</taxon>
        <taxon>Nocardiaceae</taxon>
        <taxon>Rhodococcus</taxon>
    </lineage>
</organism>
<evidence type="ECO:0000259" key="7">
    <source>
        <dbReference type="PROSITE" id="PS50850"/>
    </source>
</evidence>
<evidence type="ECO:0000313" key="8">
    <source>
        <dbReference type="EMBL" id="RVW04764.1"/>
    </source>
</evidence>